<sequence>MDMVRCMLSYSSLPLSLWMHALKTAMYLLNRVPSKAVSKTPFELWTGRKPSLKHLHVWGCPAEIKIYNPHERKLDSRTTSGFFIGYLEKSKGYRFYCPNHSMKIVKTENARFIENDESSGSIEPRNVEVKEVGVKISLPITSNKVVIPIVEKFDNIQDEQMNDYTSQNEIVTNEPIIDEPQEIALRRSTRVKRYVILNNYMVYFQESDFDLGIDDDPASFSQAIESIIIISD</sequence>
<proteinExistence type="predicted"/>
<dbReference type="InterPro" id="IPR039537">
    <property type="entry name" value="Retrotran_Ty1/copia-like"/>
</dbReference>
<protein>
    <submittedName>
        <fullName evidence="2">Retrovirus-related Pol polyprotein from transposon TNT 1-94</fullName>
    </submittedName>
</protein>
<dbReference type="SUPFAM" id="SSF53098">
    <property type="entry name" value="Ribonuclease H-like"/>
    <property type="match status" value="1"/>
</dbReference>
<dbReference type="EMBL" id="KZ504064">
    <property type="protein sequence ID" value="PKU59784.1"/>
    <property type="molecule type" value="Genomic_DNA"/>
</dbReference>
<dbReference type="AlphaFoldDB" id="A0A2I0V8Q0"/>
<dbReference type="InterPro" id="IPR057670">
    <property type="entry name" value="SH3_retrovirus"/>
</dbReference>
<reference evidence="2 3" key="2">
    <citation type="journal article" date="2017" name="Nature">
        <title>The Apostasia genome and the evolution of orchids.</title>
        <authorList>
            <person name="Zhang G.Q."/>
            <person name="Liu K.W."/>
            <person name="Li Z."/>
            <person name="Lohaus R."/>
            <person name="Hsiao Y.Y."/>
            <person name="Niu S.C."/>
            <person name="Wang J.Y."/>
            <person name="Lin Y.C."/>
            <person name="Xu Q."/>
            <person name="Chen L.J."/>
            <person name="Yoshida K."/>
            <person name="Fujiwara S."/>
            <person name="Wang Z.W."/>
            <person name="Zhang Y.Q."/>
            <person name="Mitsuda N."/>
            <person name="Wang M."/>
            <person name="Liu G.H."/>
            <person name="Pecoraro L."/>
            <person name="Huang H.X."/>
            <person name="Xiao X.J."/>
            <person name="Lin M."/>
            <person name="Wu X.Y."/>
            <person name="Wu W.L."/>
            <person name="Chen Y.Y."/>
            <person name="Chang S.B."/>
            <person name="Sakamoto S."/>
            <person name="Ohme-Takagi M."/>
            <person name="Yagi M."/>
            <person name="Zeng S.J."/>
            <person name="Shen C.Y."/>
            <person name="Yeh C.M."/>
            <person name="Luo Y.B."/>
            <person name="Tsai W.C."/>
            <person name="Van de Peer Y."/>
            <person name="Liu Z.J."/>
        </authorList>
    </citation>
    <scope>NUCLEOTIDE SEQUENCE [LARGE SCALE GENOMIC DNA]</scope>
    <source>
        <tissue evidence="2">The whole plant</tissue>
    </source>
</reference>
<feature type="domain" description="Retroviral polymerase SH3-like" evidence="1">
    <location>
        <begin position="60"/>
        <end position="119"/>
    </location>
</feature>
<accession>A0A2I0V8Q0</accession>
<dbReference type="STRING" id="906689.A0A2I0V8Q0"/>
<name>A0A2I0V8Q0_9ASPA</name>
<dbReference type="Gene3D" id="3.30.420.10">
    <property type="entry name" value="Ribonuclease H-like superfamily/Ribonuclease H"/>
    <property type="match status" value="1"/>
</dbReference>
<reference evidence="2 3" key="1">
    <citation type="journal article" date="2016" name="Sci. Rep.">
        <title>The Dendrobium catenatum Lindl. genome sequence provides insights into polysaccharide synthase, floral development and adaptive evolution.</title>
        <authorList>
            <person name="Zhang G.Q."/>
            <person name="Xu Q."/>
            <person name="Bian C."/>
            <person name="Tsai W.C."/>
            <person name="Yeh C.M."/>
            <person name="Liu K.W."/>
            <person name="Yoshida K."/>
            <person name="Zhang L.S."/>
            <person name="Chang S.B."/>
            <person name="Chen F."/>
            <person name="Shi Y."/>
            <person name="Su Y.Y."/>
            <person name="Zhang Y.Q."/>
            <person name="Chen L.J."/>
            <person name="Yin Y."/>
            <person name="Lin M."/>
            <person name="Huang H."/>
            <person name="Deng H."/>
            <person name="Wang Z.W."/>
            <person name="Zhu S.L."/>
            <person name="Zhao X."/>
            <person name="Deng C."/>
            <person name="Niu S.C."/>
            <person name="Huang J."/>
            <person name="Wang M."/>
            <person name="Liu G.H."/>
            <person name="Yang H.J."/>
            <person name="Xiao X.J."/>
            <person name="Hsiao Y.Y."/>
            <person name="Wu W.L."/>
            <person name="Chen Y.Y."/>
            <person name="Mitsuda N."/>
            <person name="Ohme-Takagi M."/>
            <person name="Luo Y.B."/>
            <person name="Van de Peer Y."/>
            <person name="Liu Z.J."/>
        </authorList>
    </citation>
    <scope>NUCLEOTIDE SEQUENCE [LARGE SCALE GENOMIC DNA]</scope>
    <source>
        <tissue evidence="2">The whole plant</tissue>
    </source>
</reference>
<evidence type="ECO:0000313" key="3">
    <source>
        <dbReference type="Proteomes" id="UP000233837"/>
    </source>
</evidence>
<keyword evidence="3" id="KW-1185">Reference proteome</keyword>
<dbReference type="Proteomes" id="UP000233837">
    <property type="component" value="Unassembled WGS sequence"/>
</dbReference>
<evidence type="ECO:0000259" key="1">
    <source>
        <dbReference type="Pfam" id="PF25597"/>
    </source>
</evidence>
<gene>
    <name evidence="2" type="ORF">MA16_Dca026444</name>
</gene>
<dbReference type="PANTHER" id="PTHR42648:SF28">
    <property type="entry name" value="TRANSPOSON-ENCODED PROTEIN WITH RIBONUCLEASE H-LIKE AND RETROVIRUS ZINC FINGER-LIKE DOMAINS"/>
    <property type="match status" value="1"/>
</dbReference>
<dbReference type="PANTHER" id="PTHR42648">
    <property type="entry name" value="TRANSPOSASE, PUTATIVE-RELATED"/>
    <property type="match status" value="1"/>
</dbReference>
<evidence type="ECO:0000313" key="2">
    <source>
        <dbReference type="EMBL" id="PKU59784.1"/>
    </source>
</evidence>
<organism evidence="2 3">
    <name type="scientific">Dendrobium catenatum</name>
    <dbReference type="NCBI Taxonomy" id="906689"/>
    <lineage>
        <taxon>Eukaryota</taxon>
        <taxon>Viridiplantae</taxon>
        <taxon>Streptophyta</taxon>
        <taxon>Embryophyta</taxon>
        <taxon>Tracheophyta</taxon>
        <taxon>Spermatophyta</taxon>
        <taxon>Magnoliopsida</taxon>
        <taxon>Liliopsida</taxon>
        <taxon>Asparagales</taxon>
        <taxon>Orchidaceae</taxon>
        <taxon>Epidendroideae</taxon>
        <taxon>Malaxideae</taxon>
        <taxon>Dendrobiinae</taxon>
        <taxon>Dendrobium</taxon>
    </lineage>
</organism>
<dbReference type="Pfam" id="PF25597">
    <property type="entry name" value="SH3_retrovirus"/>
    <property type="match status" value="1"/>
</dbReference>
<dbReference type="GO" id="GO:0003676">
    <property type="term" value="F:nucleic acid binding"/>
    <property type="evidence" value="ECO:0007669"/>
    <property type="project" value="InterPro"/>
</dbReference>
<dbReference type="InterPro" id="IPR036397">
    <property type="entry name" value="RNaseH_sf"/>
</dbReference>
<dbReference type="InterPro" id="IPR012337">
    <property type="entry name" value="RNaseH-like_sf"/>
</dbReference>